<feature type="domain" description="Transcription regulator TrmB C-terminal" evidence="2">
    <location>
        <begin position="113"/>
        <end position="235"/>
    </location>
</feature>
<evidence type="ECO:0000313" key="3">
    <source>
        <dbReference type="EMBL" id="NMF05252.1"/>
    </source>
</evidence>
<dbReference type="AlphaFoldDB" id="A0A7X9XP75"/>
<dbReference type="SUPFAM" id="SSF46785">
    <property type="entry name" value="Winged helix' DNA-binding domain"/>
    <property type="match status" value="1"/>
</dbReference>
<dbReference type="InterPro" id="IPR002831">
    <property type="entry name" value="Tscrpt_reg_TrmB_N"/>
</dbReference>
<feature type="domain" description="Transcription regulator TrmB N-terminal" evidence="1">
    <location>
        <begin position="10"/>
        <end position="78"/>
    </location>
</feature>
<dbReference type="EMBL" id="JABAGD010000017">
    <property type="protein sequence ID" value="NMF05252.1"/>
    <property type="molecule type" value="Genomic_DNA"/>
</dbReference>
<dbReference type="Proteomes" id="UP000587880">
    <property type="component" value="Unassembled WGS sequence"/>
</dbReference>
<proteinExistence type="predicted"/>
<gene>
    <name evidence="3" type="ORF">HF849_10910</name>
</gene>
<dbReference type="InterPro" id="IPR021586">
    <property type="entry name" value="Tscrpt_reg_TrmB_C"/>
</dbReference>
<name>A0A7X9XP75_CLOBE</name>
<dbReference type="Gene3D" id="1.10.10.10">
    <property type="entry name" value="Winged helix-like DNA-binding domain superfamily/Winged helix DNA-binding domain"/>
    <property type="match status" value="1"/>
</dbReference>
<protein>
    <submittedName>
        <fullName evidence="3">TrmB family transcriptional regulator</fullName>
    </submittedName>
</protein>
<evidence type="ECO:0000313" key="4">
    <source>
        <dbReference type="Proteomes" id="UP000587880"/>
    </source>
</evidence>
<comment type="caution">
    <text evidence="3">The sequence shown here is derived from an EMBL/GenBank/DDBJ whole genome shotgun (WGS) entry which is preliminary data.</text>
</comment>
<dbReference type="RefSeq" id="WP_168981950.1">
    <property type="nucleotide sequence ID" value="NZ_JABAGD010000017.1"/>
</dbReference>
<dbReference type="InterPro" id="IPR036390">
    <property type="entry name" value="WH_DNA-bd_sf"/>
</dbReference>
<evidence type="ECO:0000259" key="2">
    <source>
        <dbReference type="Pfam" id="PF11495"/>
    </source>
</evidence>
<organism evidence="3 4">
    <name type="scientific">Clostridium beijerinckii</name>
    <name type="common">Clostridium MP</name>
    <dbReference type="NCBI Taxonomy" id="1520"/>
    <lineage>
        <taxon>Bacteria</taxon>
        <taxon>Bacillati</taxon>
        <taxon>Bacillota</taxon>
        <taxon>Clostridia</taxon>
        <taxon>Eubacteriales</taxon>
        <taxon>Clostridiaceae</taxon>
        <taxon>Clostridium</taxon>
    </lineage>
</organism>
<accession>A0A7X9XP75</accession>
<evidence type="ECO:0000259" key="1">
    <source>
        <dbReference type="Pfam" id="PF01978"/>
    </source>
</evidence>
<reference evidence="3 4" key="1">
    <citation type="submission" date="2020-04" db="EMBL/GenBank/DDBJ databases">
        <authorList>
            <person name="Hitch T.C.A."/>
            <person name="Wylensek D."/>
            <person name="Clavel T."/>
        </authorList>
    </citation>
    <scope>NUCLEOTIDE SEQUENCE [LARGE SCALE GENOMIC DNA]</scope>
    <source>
        <strain evidence="3 4">WB01_NA02</strain>
    </source>
</reference>
<dbReference type="PANTHER" id="PTHR34293">
    <property type="entry name" value="HTH-TYPE TRANSCRIPTIONAL REGULATOR TRMBL2"/>
    <property type="match status" value="1"/>
</dbReference>
<dbReference type="PANTHER" id="PTHR34293:SF1">
    <property type="entry name" value="HTH-TYPE TRANSCRIPTIONAL REGULATOR TRMBL2"/>
    <property type="match status" value="1"/>
</dbReference>
<dbReference type="Pfam" id="PF01978">
    <property type="entry name" value="TrmB"/>
    <property type="match status" value="1"/>
</dbReference>
<dbReference type="CDD" id="cd09124">
    <property type="entry name" value="PLDc_like_TrmB_middle"/>
    <property type="match status" value="1"/>
</dbReference>
<dbReference type="Pfam" id="PF11495">
    <property type="entry name" value="Regulator_TrmB"/>
    <property type="match status" value="1"/>
</dbReference>
<sequence length="269" mass="31107">MIENSLINKLQNFGLNQYEAKAYVALLSIGTSNAYSISKVSGIPRARIYDIIESLTNRGFVMFEETSDNVKNYTALPADVFLERIREEWSSNYDDMEKELKQIEAKEKKDDIYISTVKGEKNILTFCRNLMKDANEKIVVSIWDNMYLELLPDLQKCIERGCKVSGITFGVENPISVLDKHRMNKIHNSVEKKPWFILSSDSKKLLYGHSSEVNGNAFYTEDSTHIYLLEDYIFHDIVINRFIKKEDNENIAVKMISEILNEMKSDSQK</sequence>
<dbReference type="InterPro" id="IPR051797">
    <property type="entry name" value="TrmB-like"/>
</dbReference>
<dbReference type="InterPro" id="IPR036388">
    <property type="entry name" value="WH-like_DNA-bd_sf"/>
</dbReference>